<sequence>MKLTVFFVKHPTLFWSLMAGILIAGVLAFMQMPKLEDPAVAAKQAMVIVPYPGASAHEAELKVAQVMEDELRALPNVKKVKSECQNGMVSLTVEFQMTVLLKDLEQHFDLLRRKVSDARSKLPQDCYAPIVVDDMMDVYGIFYAFTGDGYTYPELYKYAKLIRRELLAVKGVKRILIAGNRDEVINITLSKDKIARNGILPTQIMASLQSAGKTVNAGNSLNGNDRLQLRVGGAITDEADIRNLLISTPQGQQIRLEDVARIERTYSEPQRNGFFVDGKPALALCLTMEADAIVPNVGKAVDRRLAEVMAQIPVGMQTEKIFFQPDKVNEAIRSFMVNLVESVAIVILVLIFTMGFRSGVIIGFGLVLTIAVSFPILLMCGTTLQRISLGAFIVAMGMLVDNAIVIMDGILTDKKRGLGPKTYLFRIGRNTALPLLGATVIAVSTFLCIYLSPDSAGEYAGDLFLVLCVSLLASWVLALTQVPMCAKSWLPARWKEGSGAQAVYNSPVHRLVRRLIGLLTGHQKATLAVAATLLALCIYGMTRVKNLFFPDFDYKQFIVECYLPPQTDPDHVRHELLEMSALLRQNPAIERVAASMGSAPAHYCLVRPMSSGGDCYGELMVDCKDYATVVEQIPAVRKMLRERYPDTYIRIRKYNFSISTSHTVEVEFTGPDPAVLRRLSQQAEDIMRRCPYVDPYSVENNWKPRSKALVAEYVREDALRSGIERSDVANALLAATDGMPVGILTDQDRTVLINLMVRNADGSRITDLHNIPVWSMLNLRMTDEDLQAVMTGSKGMDDIQDNLFRSVPLGNVARDIRLDWEENFVYRINGQRAIEAECDPNAALYDATPAKVVASIQQEIEAIPLPAGYHMRWVGEGEVQGEAIGNLMKYLPLTLFIILAILLLLFNSWKKVVLILLCFPFVFCGITPALLLFRQPFTFMAIIGMMGLIGMMVKNAIVLVDEINRLQTQEHLPPYQAVVDATVSRVRPVLMASLTTIVGMIPLVGDPMYGSMAITIMGGLTVGTLITLVLLPVFYTLLFKVKKTEDPTLTSLNPKSHSNR</sequence>
<feature type="transmembrane region" description="Helical" evidence="1">
    <location>
        <begin position="12"/>
        <end position="30"/>
    </location>
</feature>
<feature type="transmembrane region" description="Helical" evidence="1">
    <location>
        <begin position="464"/>
        <end position="486"/>
    </location>
</feature>
<accession>A0A921LBM9</accession>
<proteinExistence type="predicted"/>
<evidence type="ECO:0000313" key="3">
    <source>
        <dbReference type="Proteomes" id="UP000717835"/>
    </source>
</evidence>
<dbReference type="GO" id="GO:0042910">
    <property type="term" value="F:xenobiotic transmembrane transporter activity"/>
    <property type="evidence" value="ECO:0007669"/>
    <property type="project" value="TreeGrafter"/>
</dbReference>
<dbReference type="Gene3D" id="3.30.70.1440">
    <property type="entry name" value="Multidrug efflux transporter AcrB pore domain"/>
    <property type="match status" value="1"/>
</dbReference>
<dbReference type="RefSeq" id="WP_276826954.1">
    <property type="nucleotide sequence ID" value="NZ_DYVX01000036.1"/>
</dbReference>
<dbReference type="Gene3D" id="1.20.1640.10">
    <property type="entry name" value="Multidrug efflux transporter AcrB transmembrane domain"/>
    <property type="match status" value="2"/>
</dbReference>
<feature type="transmembrane region" description="Helical" evidence="1">
    <location>
        <begin position="913"/>
        <end position="933"/>
    </location>
</feature>
<feature type="transmembrane region" description="Helical" evidence="1">
    <location>
        <begin position="525"/>
        <end position="542"/>
    </location>
</feature>
<keyword evidence="1" id="KW-0812">Transmembrane</keyword>
<feature type="transmembrane region" description="Helical" evidence="1">
    <location>
        <begin position="390"/>
        <end position="411"/>
    </location>
</feature>
<feature type="transmembrane region" description="Helical" evidence="1">
    <location>
        <begin position="360"/>
        <end position="384"/>
    </location>
</feature>
<dbReference type="Gene3D" id="3.30.70.1430">
    <property type="entry name" value="Multidrug efflux transporter AcrB pore domain"/>
    <property type="match status" value="2"/>
</dbReference>
<reference evidence="2" key="1">
    <citation type="journal article" date="2021" name="PeerJ">
        <title>Extensive microbial diversity within the chicken gut microbiome revealed by metagenomics and culture.</title>
        <authorList>
            <person name="Gilroy R."/>
            <person name="Ravi A."/>
            <person name="Getino M."/>
            <person name="Pursley I."/>
            <person name="Horton D.L."/>
            <person name="Alikhan N.F."/>
            <person name="Baker D."/>
            <person name="Gharbi K."/>
            <person name="Hall N."/>
            <person name="Watson M."/>
            <person name="Adriaenssens E.M."/>
            <person name="Foster-Nyarko E."/>
            <person name="Jarju S."/>
            <person name="Secka A."/>
            <person name="Antonio M."/>
            <person name="Oren A."/>
            <person name="Chaudhuri R.R."/>
            <person name="La Ragione R."/>
            <person name="Hildebrand F."/>
            <person name="Pallen M.J."/>
        </authorList>
    </citation>
    <scope>NUCLEOTIDE SEQUENCE</scope>
    <source>
        <strain evidence="2">CHK55-1828</strain>
    </source>
</reference>
<dbReference type="SUPFAM" id="SSF82714">
    <property type="entry name" value="Multidrug efflux transporter AcrB TolC docking domain, DN and DC subdomains"/>
    <property type="match status" value="2"/>
</dbReference>
<dbReference type="Proteomes" id="UP000717835">
    <property type="component" value="Unassembled WGS sequence"/>
</dbReference>
<feature type="transmembrane region" description="Helical" evidence="1">
    <location>
        <begin position="335"/>
        <end position="353"/>
    </location>
</feature>
<evidence type="ECO:0000313" key="2">
    <source>
        <dbReference type="EMBL" id="HJF91644.1"/>
    </source>
</evidence>
<keyword evidence="1" id="KW-0472">Membrane</keyword>
<dbReference type="EMBL" id="DYVX01000036">
    <property type="protein sequence ID" value="HJF91644.1"/>
    <property type="molecule type" value="Genomic_DNA"/>
</dbReference>
<organism evidence="2 3">
    <name type="scientific">Mediterranea massiliensis</name>
    <dbReference type="NCBI Taxonomy" id="1841865"/>
    <lineage>
        <taxon>Bacteria</taxon>
        <taxon>Pseudomonadati</taxon>
        <taxon>Bacteroidota</taxon>
        <taxon>Bacteroidia</taxon>
        <taxon>Bacteroidales</taxon>
        <taxon>Bacteroidaceae</taxon>
        <taxon>Mediterranea</taxon>
    </lineage>
</organism>
<dbReference type="InterPro" id="IPR001036">
    <property type="entry name" value="Acrflvin-R"/>
</dbReference>
<dbReference type="Pfam" id="PF00873">
    <property type="entry name" value="ACR_tran"/>
    <property type="match status" value="1"/>
</dbReference>
<dbReference type="GO" id="GO:0005886">
    <property type="term" value="C:plasma membrane"/>
    <property type="evidence" value="ECO:0007669"/>
    <property type="project" value="TreeGrafter"/>
</dbReference>
<dbReference type="AlphaFoldDB" id="A0A921LBM9"/>
<feature type="transmembrane region" description="Helical" evidence="1">
    <location>
        <begin position="432"/>
        <end position="452"/>
    </location>
</feature>
<feature type="transmembrane region" description="Helical" evidence="1">
    <location>
        <begin position="939"/>
        <end position="960"/>
    </location>
</feature>
<dbReference type="PANTHER" id="PTHR32063">
    <property type="match status" value="1"/>
</dbReference>
<keyword evidence="1" id="KW-1133">Transmembrane helix</keyword>
<evidence type="ECO:0000256" key="1">
    <source>
        <dbReference type="SAM" id="Phobius"/>
    </source>
</evidence>
<reference evidence="2" key="2">
    <citation type="submission" date="2021-09" db="EMBL/GenBank/DDBJ databases">
        <authorList>
            <person name="Gilroy R."/>
        </authorList>
    </citation>
    <scope>NUCLEOTIDE SEQUENCE</scope>
    <source>
        <strain evidence="2">CHK55-1828</strain>
    </source>
</reference>
<dbReference type="Gene3D" id="3.30.2090.10">
    <property type="entry name" value="Multidrug efflux transporter AcrB TolC docking domain, DN and DC subdomains"/>
    <property type="match status" value="2"/>
</dbReference>
<feature type="transmembrane region" description="Helical" evidence="1">
    <location>
        <begin position="887"/>
        <end position="906"/>
    </location>
</feature>
<comment type="caution">
    <text evidence="2">The sequence shown here is derived from an EMBL/GenBank/DDBJ whole genome shotgun (WGS) entry which is preliminary data.</text>
</comment>
<name>A0A921LBM9_9BACT</name>
<gene>
    <name evidence="2" type="ORF">K8W02_04570</name>
</gene>
<dbReference type="SUPFAM" id="SSF82693">
    <property type="entry name" value="Multidrug efflux transporter AcrB pore domain, PN1, PN2, PC1 and PC2 subdomains"/>
    <property type="match status" value="2"/>
</dbReference>
<protein>
    <submittedName>
        <fullName evidence="2">Efflux RND transporter permease subunit</fullName>
    </submittedName>
</protein>
<dbReference type="PANTHER" id="PTHR32063:SF18">
    <property type="entry name" value="CATION EFFLUX SYSTEM PROTEIN"/>
    <property type="match status" value="1"/>
</dbReference>
<dbReference type="InterPro" id="IPR027463">
    <property type="entry name" value="AcrB_DN_DC_subdom"/>
</dbReference>
<dbReference type="Gene3D" id="3.30.70.1320">
    <property type="entry name" value="Multidrug efflux transporter AcrB pore domain like"/>
    <property type="match status" value="1"/>
</dbReference>
<feature type="transmembrane region" description="Helical" evidence="1">
    <location>
        <begin position="989"/>
        <end position="1005"/>
    </location>
</feature>
<dbReference type="PRINTS" id="PR00702">
    <property type="entry name" value="ACRIFLAVINRP"/>
</dbReference>
<dbReference type="SUPFAM" id="SSF82866">
    <property type="entry name" value="Multidrug efflux transporter AcrB transmembrane domain"/>
    <property type="match status" value="2"/>
</dbReference>
<feature type="transmembrane region" description="Helical" evidence="1">
    <location>
        <begin position="1011"/>
        <end position="1038"/>
    </location>
</feature>